<dbReference type="Proteomes" id="UP001409585">
    <property type="component" value="Unassembled WGS sequence"/>
</dbReference>
<keyword evidence="2" id="KW-1185">Reference proteome</keyword>
<proteinExistence type="predicted"/>
<gene>
    <name evidence="1" type="ORF">GCM10025791_46210</name>
</gene>
<evidence type="ECO:0000313" key="1">
    <source>
        <dbReference type="EMBL" id="GAA4959795.1"/>
    </source>
</evidence>
<evidence type="ECO:0000313" key="2">
    <source>
        <dbReference type="Proteomes" id="UP001409585"/>
    </source>
</evidence>
<name>A0AAV3U9W9_9ALTE</name>
<comment type="caution">
    <text evidence="1">The sequence shown here is derived from an EMBL/GenBank/DDBJ whole genome shotgun (WGS) entry which is preliminary data.</text>
</comment>
<protein>
    <submittedName>
        <fullName evidence="1">Uncharacterized protein</fullName>
    </submittedName>
</protein>
<accession>A0AAV3U9W9</accession>
<sequence>MLRAANEFAGIVREFIDQFAVERKWVTNTSYCTLINANDTVTGANRLEAY</sequence>
<reference evidence="2" key="1">
    <citation type="journal article" date="2019" name="Int. J. Syst. Evol. Microbiol.">
        <title>The Global Catalogue of Microorganisms (GCM) 10K type strain sequencing project: providing services to taxonomists for standard genome sequencing and annotation.</title>
        <authorList>
            <consortium name="The Broad Institute Genomics Platform"/>
            <consortium name="The Broad Institute Genome Sequencing Center for Infectious Disease"/>
            <person name="Wu L."/>
            <person name="Ma J."/>
        </authorList>
    </citation>
    <scope>NUCLEOTIDE SEQUENCE [LARGE SCALE GENOMIC DNA]</scope>
    <source>
        <strain evidence="2">JCM 19134</strain>
    </source>
</reference>
<organism evidence="1 2">
    <name type="scientific">Halioxenophilus aromaticivorans</name>
    <dbReference type="NCBI Taxonomy" id="1306992"/>
    <lineage>
        <taxon>Bacteria</taxon>
        <taxon>Pseudomonadati</taxon>
        <taxon>Pseudomonadota</taxon>
        <taxon>Gammaproteobacteria</taxon>
        <taxon>Alteromonadales</taxon>
        <taxon>Alteromonadaceae</taxon>
        <taxon>Halioxenophilus</taxon>
    </lineage>
</organism>
<dbReference type="EMBL" id="BAABLX010000078">
    <property type="protein sequence ID" value="GAA4959795.1"/>
    <property type="molecule type" value="Genomic_DNA"/>
</dbReference>
<dbReference type="AlphaFoldDB" id="A0AAV3U9W9"/>